<sequence>MDHVQPQNKHDALKLSSLISVTKPGIILGNLITVIGCFFLASKGEWHGDLLFKVIIGISLVIASGCVFNNYIDKDIDKLMERTQGRVMVLGLLPDWFALSYGLLLGGLGFAFLASINVLTLVMGAIGFIFYVGIYSLWAKRHTEYGTVIGAVSGAMPMAVGYCAVSNHLDAGVLTLIVISILWQIPHSYAIGVFRSKDYRSASIPILSVTRAISTVKVHSLAYIVAFSVACVALYVLGYAGVIYLTSMLLLSAWWMKLAWAGFSAEDDKKWAKKMFFFSIIIISIFSLLIGLGL</sequence>
<feature type="transmembrane region" description="Helical" evidence="10">
    <location>
        <begin position="145"/>
        <end position="165"/>
    </location>
</feature>
<dbReference type="EC" id="2.5.1.141" evidence="10"/>
<evidence type="ECO:0000256" key="10">
    <source>
        <dbReference type="HAMAP-Rule" id="MF_00154"/>
    </source>
</evidence>
<keyword evidence="3" id="KW-0997">Cell inner membrane</keyword>
<comment type="catalytic activity">
    <reaction evidence="9 10">
        <text>heme b + (2E,6E)-farnesyl diphosphate + H2O = Fe(II)-heme o + diphosphate</text>
        <dbReference type="Rhea" id="RHEA:28070"/>
        <dbReference type="ChEBI" id="CHEBI:15377"/>
        <dbReference type="ChEBI" id="CHEBI:33019"/>
        <dbReference type="ChEBI" id="CHEBI:60344"/>
        <dbReference type="ChEBI" id="CHEBI:60530"/>
        <dbReference type="ChEBI" id="CHEBI:175763"/>
        <dbReference type="EC" id="2.5.1.141"/>
    </reaction>
</comment>
<evidence type="ECO:0000256" key="8">
    <source>
        <dbReference type="ARBA" id="ARBA00023136"/>
    </source>
</evidence>
<dbReference type="RefSeq" id="WP_248939723.1">
    <property type="nucleotide sequence ID" value="NZ_JAKIKS010000024.1"/>
</dbReference>
<evidence type="ECO:0000256" key="7">
    <source>
        <dbReference type="ARBA" id="ARBA00023133"/>
    </source>
</evidence>
<comment type="subcellular location">
    <subcellularLocation>
        <location evidence="10">Cell membrane</location>
        <topology evidence="10">Multi-pass membrane protein</topology>
    </subcellularLocation>
    <subcellularLocation>
        <location evidence="1">Membrane</location>
        <topology evidence="1">Multi-pass membrane protein</topology>
    </subcellularLocation>
</comment>
<evidence type="ECO:0000256" key="5">
    <source>
        <dbReference type="ARBA" id="ARBA00022692"/>
    </source>
</evidence>
<evidence type="ECO:0000313" key="11">
    <source>
        <dbReference type="EMBL" id="MCL1124441.1"/>
    </source>
</evidence>
<keyword evidence="6 10" id="KW-1133">Transmembrane helix</keyword>
<evidence type="ECO:0000256" key="2">
    <source>
        <dbReference type="ARBA" id="ARBA00022475"/>
    </source>
</evidence>
<feature type="transmembrane region" description="Helical" evidence="10">
    <location>
        <begin position="93"/>
        <end position="112"/>
    </location>
</feature>
<reference evidence="11 12" key="1">
    <citation type="submission" date="2022-01" db="EMBL/GenBank/DDBJ databases">
        <title>Whole genome-based taxonomy of the Shewanellaceae.</title>
        <authorList>
            <person name="Martin-Rodriguez A.J."/>
        </authorList>
    </citation>
    <scope>NUCLEOTIDE SEQUENCE [LARGE SCALE GENOMIC DNA]</scope>
    <source>
        <strain evidence="11 12">DSM 17177</strain>
    </source>
</reference>
<keyword evidence="5 10" id="KW-0812">Transmembrane</keyword>
<name>A0ABT0L9P8_9GAMM</name>
<dbReference type="HAMAP" id="MF_00154">
    <property type="entry name" value="CyoE_CtaB"/>
    <property type="match status" value="1"/>
</dbReference>
<evidence type="ECO:0000256" key="6">
    <source>
        <dbReference type="ARBA" id="ARBA00022989"/>
    </source>
</evidence>
<evidence type="ECO:0000256" key="1">
    <source>
        <dbReference type="ARBA" id="ARBA00004141"/>
    </source>
</evidence>
<dbReference type="PANTHER" id="PTHR43448:SF2">
    <property type="entry name" value="PROTOHEME IX FARNESYLTRANSFERASE, MITOCHONDRIAL"/>
    <property type="match status" value="1"/>
</dbReference>
<dbReference type="Pfam" id="PF01040">
    <property type="entry name" value="UbiA"/>
    <property type="match status" value="1"/>
</dbReference>
<dbReference type="InterPro" id="IPR000537">
    <property type="entry name" value="UbiA_prenyltransferase"/>
</dbReference>
<evidence type="ECO:0000256" key="4">
    <source>
        <dbReference type="ARBA" id="ARBA00022679"/>
    </source>
</evidence>
<dbReference type="PANTHER" id="PTHR43448">
    <property type="entry name" value="PROTOHEME IX FARNESYLTRANSFERASE, MITOCHONDRIAL"/>
    <property type="match status" value="1"/>
</dbReference>
<comment type="function">
    <text evidence="10">Converts heme B (protoheme IX) to heme O by substitution of the vinyl group on carbon 2 of heme B porphyrin ring with a hydroxyethyl farnesyl side group.</text>
</comment>
<comment type="similarity">
    <text evidence="10">Belongs to the UbiA prenyltransferase family. Protoheme IX farnesyltransferase subfamily.</text>
</comment>
<feature type="transmembrane region" description="Helical" evidence="10">
    <location>
        <begin position="54"/>
        <end position="72"/>
    </location>
</feature>
<feature type="transmembrane region" description="Helical" evidence="10">
    <location>
        <begin position="275"/>
        <end position="293"/>
    </location>
</feature>
<dbReference type="InterPro" id="IPR006369">
    <property type="entry name" value="Protohaem_IX_farnesylTrfase"/>
</dbReference>
<gene>
    <name evidence="10 11" type="primary">cyoE</name>
    <name evidence="11" type="ORF">L2764_08120</name>
</gene>
<dbReference type="NCBIfam" id="TIGR01473">
    <property type="entry name" value="cyoE_ctaB"/>
    <property type="match status" value="1"/>
</dbReference>
<feature type="transmembrane region" description="Helical" evidence="10">
    <location>
        <begin position="118"/>
        <end position="138"/>
    </location>
</feature>
<comment type="caution">
    <text evidence="11">The sequence shown here is derived from an EMBL/GenBank/DDBJ whole genome shotgun (WGS) entry which is preliminary data.</text>
</comment>
<keyword evidence="7 10" id="KW-0350">Heme biosynthesis</keyword>
<organism evidence="11 12">
    <name type="scientific">Shewanella surugensis</name>
    <dbReference type="NCBI Taxonomy" id="212020"/>
    <lineage>
        <taxon>Bacteria</taxon>
        <taxon>Pseudomonadati</taxon>
        <taxon>Pseudomonadota</taxon>
        <taxon>Gammaproteobacteria</taxon>
        <taxon>Alteromonadales</taxon>
        <taxon>Shewanellaceae</taxon>
        <taxon>Shewanella</taxon>
    </lineage>
</organism>
<feature type="transmembrane region" description="Helical" evidence="10">
    <location>
        <begin position="242"/>
        <end position="263"/>
    </location>
</feature>
<dbReference type="EMBL" id="JAKIKS010000024">
    <property type="protein sequence ID" value="MCL1124441.1"/>
    <property type="molecule type" value="Genomic_DNA"/>
</dbReference>
<comment type="miscellaneous">
    <text evidence="10">Carbon 2 of the heme B porphyrin ring is defined according to the Fischer nomenclature.</text>
</comment>
<dbReference type="InterPro" id="IPR044878">
    <property type="entry name" value="UbiA_sf"/>
</dbReference>
<dbReference type="GO" id="GO:0008495">
    <property type="term" value="F:protoheme IX farnesyltransferase activity"/>
    <property type="evidence" value="ECO:0007669"/>
    <property type="project" value="UniProtKB-EC"/>
</dbReference>
<feature type="transmembrane region" description="Helical" evidence="10">
    <location>
        <begin position="21"/>
        <end position="42"/>
    </location>
</feature>
<dbReference type="PROSITE" id="PS00943">
    <property type="entry name" value="UBIA"/>
    <property type="match status" value="1"/>
</dbReference>
<comment type="pathway">
    <text evidence="10">Porphyrin-containing compound metabolism; heme O biosynthesis; heme O from protoheme: step 1/1.</text>
</comment>
<feature type="transmembrane region" description="Helical" evidence="10">
    <location>
        <begin position="171"/>
        <end position="194"/>
    </location>
</feature>
<proteinExistence type="inferred from homology"/>
<evidence type="ECO:0000256" key="3">
    <source>
        <dbReference type="ARBA" id="ARBA00022519"/>
    </source>
</evidence>
<keyword evidence="8 10" id="KW-0472">Membrane</keyword>
<keyword evidence="4 10" id="KW-0808">Transferase</keyword>
<dbReference type="Gene3D" id="1.10.357.140">
    <property type="entry name" value="UbiA prenyltransferase"/>
    <property type="match status" value="1"/>
</dbReference>
<dbReference type="InterPro" id="IPR030470">
    <property type="entry name" value="UbiA_prenylTrfase_CS"/>
</dbReference>
<dbReference type="Proteomes" id="UP001203423">
    <property type="component" value="Unassembled WGS sequence"/>
</dbReference>
<evidence type="ECO:0000313" key="12">
    <source>
        <dbReference type="Proteomes" id="UP001203423"/>
    </source>
</evidence>
<protein>
    <recommendedName>
        <fullName evidence="10">Protoheme IX farnesyltransferase</fullName>
        <ecNumber evidence="10">2.5.1.141</ecNumber>
    </recommendedName>
    <alternativeName>
        <fullName evidence="10">Heme B farnesyltransferase</fullName>
    </alternativeName>
    <alternativeName>
        <fullName evidence="10">Heme O synthase</fullName>
    </alternativeName>
</protein>
<feature type="transmembrane region" description="Helical" evidence="10">
    <location>
        <begin position="215"/>
        <end position="236"/>
    </location>
</feature>
<dbReference type="CDD" id="cd13957">
    <property type="entry name" value="PT_UbiA_Cox10"/>
    <property type="match status" value="1"/>
</dbReference>
<evidence type="ECO:0000256" key="9">
    <source>
        <dbReference type="ARBA" id="ARBA00047690"/>
    </source>
</evidence>
<keyword evidence="2 10" id="KW-1003">Cell membrane</keyword>
<dbReference type="NCBIfam" id="NF003348">
    <property type="entry name" value="PRK04375.1-1"/>
    <property type="match status" value="1"/>
</dbReference>
<keyword evidence="12" id="KW-1185">Reference proteome</keyword>
<accession>A0ABT0L9P8</accession>